<feature type="transmembrane region" description="Helical" evidence="12">
    <location>
        <begin position="293"/>
        <end position="313"/>
    </location>
</feature>
<sequence>MSRVLTWIVNRFRHNIQVRLTCYFLLILLPLVLVSLFANERSQEILVEQATERSRLALDSAMDYIDLTLQSAEELSTLISTDADMVTLLERNGKELTPEAIVDFAQLMKQLSNLNSINNIATQISVYHHSSNMLLSNYYGGRKLAGLPEQDFMTRTAQSNGTGILYMLPSEIVDGQVTLGKLVVSDSVTLIRSMDLYNPDRQPNVLLISLNKTKLLNLIKPLLPSDNTRIFLTNSDGDMIVGVGKNGETKDIVVPFEPDMLSVTTHSQSSKWKLTMMQPESELYRDTEQVARYTYGIIGISILLALWISWVIYSGIASPLQKLSHGIKRFGSGKLNIQLENKRKDEFGYLTDSFNKMAQQQKHLIEDHYEQNLRLARTELKFLQSQINPHFLYNTLDSIYWTAKNYEADEISEMVLNLSKFFRLSLNKGRDVFPIGESISHLHFYIRIQQIRFLENFEVEYQIDERTRDVPILKLLLQPLVENAILHGMDGKEDGGRLIIETRIEGELLLLIVRDNGSGIKEERLHYIQGELERLNARNYKLYSLEEDQIEDLFGLRNVITRVKLYYGKEGSLFIESTEGEGTRTTLKLPLNKCKDVFLQSEQTEDEMEAGA</sequence>
<evidence type="ECO:0000313" key="16">
    <source>
        <dbReference type="Proteomes" id="UP000490800"/>
    </source>
</evidence>
<feature type="domain" description="Histidine kinase" evidence="13">
    <location>
        <begin position="473"/>
        <end position="593"/>
    </location>
</feature>
<keyword evidence="10" id="KW-0902">Two-component regulatory system</keyword>
<evidence type="ECO:0000256" key="1">
    <source>
        <dbReference type="ARBA" id="ARBA00000085"/>
    </source>
</evidence>
<evidence type="ECO:0000256" key="4">
    <source>
        <dbReference type="ARBA" id="ARBA00022475"/>
    </source>
</evidence>
<evidence type="ECO:0000259" key="13">
    <source>
        <dbReference type="PROSITE" id="PS50109"/>
    </source>
</evidence>
<dbReference type="PANTHER" id="PTHR34220:SF7">
    <property type="entry name" value="SENSOR HISTIDINE KINASE YPDA"/>
    <property type="match status" value="1"/>
</dbReference>
<keyword evidence="9" id="KW-0067">ATP-binding</keyword>
<keyword evidence="8" id="KW-0418">Kinase</keyword>
<evidence type="ECO:0000256" key="11">
    <source>
        <dbReference type="ARBA" id="ARBA00023136"/>
    </source>
</evidence>
<gene>
    <name evidence="15" type="ORF">EDM21_21310</name>
</gene>
<dbReference type="InterPro" id="IPR010559">
    <property type="entry name" value="Sig_transdc_His_kin_internal"/>
</dbReference>
<dbReference type="GO" id="GO:0005524">
    <property type="term" value="F:ATP binding"/>
    <property type="evidence" value="ECO:0007669"/>
    <property type="project" value="UniProtKB-KW"/>
</dbReference>
<evidence type="ECO:0000256" key="12">
    <source>
        <dbReference type="SAM" id="Phobius"/>
    </source>
</evidence>
<dbReference type="Gene3D" id="3.30.565.10">
    <property type="entry name" value="Histidine kinase-like ATPase, C-terminal domain"/>
    <property type="match status" value="1"/>
</dbReference>
<dbReference type="GO" id="GO:0000155">
    <property type="term" value="F:phosphorelay sensor kinase activity"/>
    <property type="evidence" value="ECO:0007669"/>
    <property type="project" value="InterPro"/>
</dbReference>
<evidence type="ECO:0000256" key="10">
    <source>
        <dbReference type="ARBA" id="ARBA00023012"/>
    </source>
</evidence>
<evidence type="ECO:0000259" key="14">
    <source>
        <dbReference type="PROSITE" id="PS50885"/>
    </source>
</evidence>
<dbReference type="RefSeq" id="WP_157338443.1">
    <property type="nucleotide sequence ID" value="NZ_RHLK01000017.1"/>
</dbReference>
<dbReference type="AlphaFoldDB" id="A0A7X3FLP0"/>
<dbReference type="InterPro" id="IPR036890">
    <property type="entry name" value="HATPase_C_sf"/>
</dbReference>
<dbReference type="InterPro" id="IPR003594">
    <property type="entry name" value="HATPase_dom"/>
</dbReference>
<protein>
    <recommendedName>
        <fullName evidence="3">histidine kinase</fullName>
        <ecNumber evidence="3">2.7.13.3</ecNumber>
    </recommendedName>
</protein>
<evidence type="ECO:0000256" key="7">
    <source>
        <dbReference type="ARBA" id="ARBA00022741"/>
    </source>
</evidence>
<dbReference type="PROSITE" id="PS50885">
    <property type="entry name" value="HAMP"/>
    <property type="match status" value="1"/>
</dbReference>
<evidence type="ECO:0000256" key="2">
    <source>
        <dbReference type="ARBA" id="ARBA00004651"/>
    </source>
</evidence>
<evidence type="ECO:0000256" key="5">
    <source>
        <dbReference type="ARBA" id="ARBA00022553"/>
    </source>
</evidence>
<dbReference type="Pfam" id="PF00672">
    <property type="entry name" value="HAMP"/>
    <property type="match status" value="1"/>
</dbReference>
<evidence type="ECO:0000313" key="15">
    <source>
        <dbReference type="EMBL" id="MVP02021.1"/>
    </source>
</evidence>
<keyword evidence="12" id="KW-0812">Transmembrane</keyword>
<name>A0A7X3FLP0_9BACL</name>
<organism evidence="15 16">
    <name type="scientific">Paenibacillus lutrae</name>
    <dbReference type="NCBI Taxonomy" id="2078573"/>
    <lineage>
        <taxon>Bacteria</taxon>
        <taxon>Bacillati</taxon>
        <taxon>Bacillota</taxon>
        <taxon>Bacilli</taxon>
        <taxon>Bacillales</taxon>
        <taxon>Paenibacillaceae</taxon>
        <taxon>Paenibacillus</taxon>
    </lineage>
</organism>
<dbReference type="PROSITE" id="PS50109">
    <property type="entry name" value="HIS_KIN"/>
    <property type="match status" value="1"/>
</dbReference>
<dbReference type="PANTHER" id="PTHR34220">
    <property type="entry name" value="SENSOR HISTIDINE KINASE YPDA"/>
    <property type="match status" value="1"/>
</dbReference>
<comment type="caution">
    <text evidence="15">The sequence shown here is derived from an EMBL/GenBank/DDBJ whole genome shotgun (WGS) entry which is preliminary data.</text>
</comment>
<keyword evidence="4" id="KW-1003">Cell membrane</keyword>
<dbReference type="SUPFAM" id="SSF55874">
    <property type="entry name" value="ATPase domain of HSP90 chaperone/DNA topoisomerase II/histidine kinase"/>
    <property type="match status" value="1"/>
</dbReference>
<accession>A0A7X3FLP0</accession>
<keyword evidence="6" id="KW-0808">Transferase</keyword>
<keyword evidence="11 12" id="KW-0472">Membrane</keyword>
<comment type="subcellular location">
    <subcellularLocation>
        <location evidence="2">Cell membrane</location>
        <topology evidence="2">Multi-pass membrane protein</topology>
    </subcellularLocation>
</comment>
<keyword evidence="5" id="KW-0597">Phosphoprotein</keyword>
<dbReference type="Gene3D" id="6.10.340.10">
    <property type="match status" value="1"/>
</dbReference>
<dbReference type="InterPro" id="IPR005467">
    <property type="entry name" value="His_kinase_dom"/>
</dbReference>
<dbReference type="SMART" id="SM00304">
    <property type="entry name" value="HAMP"/>
    <property type="match status" value="1"/>
</dbReference>
<evidence type="ECO:0000256" key="6">
    <source>
        <dbReference type="ARBA" id="ARBA00022679"/>
    </source>
</evidence>
<dbReference type="Proteomes" id="UP000490800">
    <property type="component" value="Unassembled WGS sequence"/>
</dbReference>
<keyword evidence="16" id="KW-1185">Reference proteome</keyword>
<feature type="domain" description="HAMP" evidence="14">
    <location>
        <begin position="314"/>
        <end position="366"/>
    </location>
</feature>
<dbReference type="Pfam" id="PF06580">
    <property type="entry name" value="His_kinase"/>
    <property type="match status" value="1"/>
</dbReference>
<dbReference type="SUPFAM" id="SSF158472">
    <property type="entry name" value="HAMP domain-like"/>
    <property type="match status" value="1"/>
</dbReference>
<reference evidence="15 16" key="1">
    <citation type="journal article" date="2019" name="Microorganisms">
        <title>Paenibacillus lutrae sp. nov., A Chitinolytic Species Isolated from A River Otter in Castril Natural Park, Granada, Spain.</title>
        <authorList>
            <person name="Rodriguez M."/>
            <person name="Reina J.C."/>
            <person name="Bejar V."/>
            <person name="Llamas I."/>
        </authorList>
    </citation>
    <scope>NUCLEOTIDE SEQUENCE [LARGE SCALE GENOMIC DNA]</scope>
    <source>
        <strain evidence="15 16">N10</strain>
    </source>
</reference>
<dbReference type="InterPro" id="IPR003660">
    <property type="entry name" value="HAMP_dom"/>
</dbReference>
<evidence type="ECO:0000256" key="8">
    <source>
        <dbReference type="ARBA" id="ARBA00022777"/>
    </source>
</evidence>
<keyword evidence="7" id="KW-0547">Nucleotide-binding</keyword>
<dbReference type="InterPro" id="IPR050640">
    <property type="entry name" value="Bact_2-comp_sensor_kinase"/>
</dbReference>
<dbReference type="GO" id="GO:0005886">
    <property type="term" value="C:plasma membrane"/>
    <property type="evidence" value="ECO:0007669"/>
    <property type="project" value="UniProtKB-SubCell"/>
</dbReference>
<dbReference type="EMBL" id="RHLK01000017">
    <property type="protein sequence ID" value="MVP02021.1"/>
    <property type="molecule type" value="Genomic_DNA"/>
</dbReference>
<dbReference type="EC" id="2.7.13.3" evidence="3"/>
<dbReference type="CDD" id="cd06225">
    <property type="entry name" value="HAMP"/>
    <property type="match status" value="1"/>
</dbReference>
<dbReference type="SMART" id="SM00387">
    <property type="entry name" value="HATPase_c"/>
    <property type="match status" value="1"/>
</dbReference>
<proteinExistence type="predicted"/>
<dbReference type="OrthoDB" id="9776552at2"/>
<dbReference type="Pfam" id="PF02518">
    <property type="entry name" value="HATPase_c"/>
    <property type="match status" value="1"/>
</dbReference>
<evidence type="ECO:0000256" key="9">
    <source>
        <dbReference type="ARBA" id="ARBA00022840"/>
    </source>
</evidence>
<evidence type="ECO:0000256" key="3">
    <source>
        <dbReference type="ARBA" id="ARBA00012438"/>
    </source>
</evidence>
<comment type="catalytic activity">
    <reaction evidence="1">
        <text>ATP + protein L-histidine = ADP + protein N-phospho-L-histidine.</text>
        <dbReference type="EC" id="2.7.13.3"/>
    </reaction>
</comment>
<keyword evidence="12" id="KW-1133">Transmembrane helix</keyword>
<feature type="transmembrane region" description="Helical" evidence="12">
    <location>
        <begin position="20"/>
        <end position="38"/>
    </location>
</feature>